<evidence type="ECO:0000313" key="4">
    <source>
        <dbReference type="Proteomes" id="UP000095282"/>
    </source>
</evidence>
<keyword evidence="4" id="KW-1185">Reference proteome</keyword>
<evidence type="ECO:0000313" key="5">
    <source>
        <dbReference type="WBParaSite" id="Csp11.Scaffold629.g14156.t1"/>
    </source>
</evidence>
<keyword evidence="1" id="KW-1133">Transmembrane helix</keyword>
<evidence type="ECO:0000256" key="2">
    <source>
        <dbReference type="SAM" id="SignalP"/>
    </source>
</evidence>
<keyword evidence="1" id="KW-0812">Transmembrane</keyword>
<evidence type="ECO:0000256" key="1">
    <source>
        <dbReference type="SAM" id="Phobius"/>
    </source>
</evidence>
<keyword evidence="1" id="KW-0472">Membrane</keyword>
<feature type="transmembrane region" description="Helical" evidence="1">
    <location>
        <begin position="135"/>
        <end position="151"/>
    </location>
</feature>
<dbReference type="eggNOG" id="ENOG502R9E5">
    <property type="taxonomic scope" value="Eukaryota"/>
</dbReference>
<feature type="signal peptide" evidence="2">
    <location>
        <begin position="1"/>
        <end position="31"/>
    </location>
</feature>
<dbReference type="Pfam" id="PF10328">
    <property type="entry name" value="7TM_GPCR_Srx"/>
    <property type="match status" value="1"/>
</dbReference>
<feature type="transmembrane region" description="Helical" evidence="1">
    <location>
        <begin position="60"/>
        <end position="84"/>
    </location>
</feature>
<feature type="chain" id="PRO_5009308344" evidence="2">
    <location>
        <begin position="32"/>
        <end position="153"/>
    </location>
</feature>
<dbReference type="PANTHER" id="PTHR46611">
    <property type="entry name" value="SERPENTINE RECEPTOR, CLASS X-RELATED"/>
    <property type="match status" value="1"/>
</dbReference>
<sequence>MMRTRMQKIPTTAISILICILISLYCSISEARGPCFLVFHPDTLAWSPELATCMDSLDEIQFSIIMTLTLISIGFNVIAVFKLIYDKVSGITDSQKLRRRKKWIAMFIQNVIQDALHFIDMVNFTLVSKLSDEEVFQFVFVSLSFAMIYFFDG</sequence>
<dbReference type="Proteomes" id="UP000095282">
    <property type="component" value="Unplaced"/>
</dbReference>
<accession>A0A1I7U2D8</accession>
<name>A0A1I7U2D8_9PELO</name>
<feature type="domain" description="7TM GPCR serpentine receptor class x (Srx)" evidence="3">
    <location>
        <begin position="4"/>
        <end position="153"/>
    </location>
</feature>
<keyword evidence="2" id="KW-0732">Signal</keyword>
<proteinExistence type="predicted"/>
<feature type="transmembrane region" description="Helical" evidence="1">
    <location>
        <begin position="104"/>
        <end position="123"/>
    </location>
</feature>
<organism evidence="4 5">
    <name type="scientific">Caenorhabditis tropicalis</name>
    <dbReference type="NCBI Taxonomy" id="1561998"/>
    <lineage>
        <taxon>Eukaryota</taxon>
        <taxon>Metazoa</taxon>
        <taxon>Ecdysozoa</taxon>
        <taxon>Nematoda</taxon>
        <taxon>Chromadorea</taxon>
        <taxon>Rhabditida</taxon>
        <taxon>Rhabditina</taxon>
        <taxon>Rhabditomorpha</taxon>
        <taxon>Rhabditoidea</taxon>
        <taxon>Rhabditidae</taxon>
        <taxon>Peloderinae</taxon>
        <taxon>Caenorhabditis</taxon>
    </lineage>
</organism>
<reference evidence="5" key="1">
    <citation type="submission" date="2016-11" db="UniProtKB">
        <authorList>
            <consortium name="WormBaseParasite"/>
        </authorList>
    </citation>
    <scope>IDENTIFICATION</scope>
</reference>
<dbReference type="InterPro" id="IPR019430">
    <property type="entry name" value="7TM_GPCR_serpentine_rcpt_Srx"/>
</dbReference>
<protein>
    <submittedName>
        <fullName evidence="5">7TM_GPCR_Srx domain-containing protein</fullName>
    </submittedName>
</protein>
<evidence type="ECO:0000259" key="3">
    <source>
        <dbReference type="Pfam" id="PF10328"/>
    </source>
</evidence>
<dbReference type="PANTHER" id="PTHR46611:SF3">
    <property type="entry name" value="7TM GPCR SERPENTINE RECEPTOR CLASS X (SRX) DOMAIN-CONTAINING PROTEIN"/>
    <property type="match status" value="1"/>
</dbReference>
<dbReference type="AlphaFoldDB" id="A0A1I7U2D8"/>
<dbReference type="WBParaSite" id="Csp11.Scaffold629.g14156.t1">
    <property type="protein sequence ID" value="Csp11.Scaffold629.g14156.t1"/>
    <property type="gene ID" value="Csp11.Scaffold629.g14156"/>
</dbReference>